<dbReference type="SMR" id="A0A1D8PQ33"/>
<reference evidence="2 3" key="1">
    <citation type="journal article" date="2004" name="Proc. Natl. Acad. Sci. U.S.A.">
        <title>The diploid genome sequence of Candida albicans.</title>
        <authorList>
            <person name="Jones T."/>
            <person name="Federspiel N.A."/>
            <person name="Chibana H."/>
            <person name="Dungan J."/>
            <person name="Kalman S."/>
            <person name="Magee B.B."/>
            <person name="Newport G."/>
            <person name="Thorstenson Y.R."/>
            <person name="Agabian N."/>
            <person name="Magee P.T."/>
            <person name="Davis R.W."/>
            <person name="Scherer S."/>
        </authorList>
    </citation>
    <scope>NUCLEOTIDE SEQUENCE [LARGE SCALE GENOMIC DNA]</scope>
    <source>
        <strain evidence="3">SC5314 / ATCC MYA-2876</strain>
    </source>
</reference>
<protein>
    <submittedName>
        <fullName evidence="2">Uncharacterized protein</fullName>
    </submittedName>
</protein>
<gene>
    <name evidence="1" type="primary">EMF1</name>
    <name evidence="2" type="ordered locus">CAALFM_C603200WA</name>
    <name evidence="1" type="ordered locus">orf19.13050</name>
</gene>
<dbReference type="STRING" id="237561.A0A1D8PQ33"/>
<dbReference type="EMBL" id="CP017628">
    <property type="protein sequence ID" value="AOW30250.1"/>
    <property type="molecule type" value="Genomic_DNA"/>
</dbReference>
<dbReference type="OMA" id="RCRISII"/>
<reference evidence="2 3" key="2">
    <citation type="journal article" date="2007" name="Genome Biol.">
        <title>Assembly of the Candida albicans genome into sixteen supercontigs aligned on the eight chromosomes.</title>
        <authorList>
            <person name="van het Hoog M."/>
            <person name="Rast T.J."/>
            <person name="Martchenko M."/>
            <person name="Grindle S."/>
            <person name="Dignard D."/>
            <person name="Hogues H."/>
            <person name="Cuomo C."/>
            <person name="Berriman M."/>
            <person name="Scherer S."/>
            <person name="Magee B.B."/>
            <person name="Whiteway M."/>
            <person name="Chibana H."/>
            <person name="Nantel A."/>
            <person name="Magee P.T."/>
        </authorList>
    </citation>
    <scope>GENOME REANNOTATION</scope>
    <source>
        <strain evidence="3">SC5314 / ATCC MYA-2876</strain>
    </source>
</reference>
<dbReference type="CGD" id="CAL0000188068">
    <property type="gene designation" value="EMF1"/>
</dbReference>
<evidence type="ECO:0000313" key="1">
    <source>
        <dbReference type="CGD" id="CAL0000188068"/>
    </source>
</evidence>
<reference evidence="2 3" key="3">
    <citation type="journal article" date="2013" name="Genome Biol.">
        <title>Assembly of a phased diploid Candida albicans genome facilitates allele-specific measurements and provides a simple model for repeat and indel structure.</title>
        <authorList>
            <person name="Muzzey D."/>
            <person name="Schwartz K."/>
            <person name="Weissman J.S."/>
            <person name="Sherlock G."/>
        </authorList>
    </citation>
    <scope>NUCLEOTIDE SEQUENCE [LARGE SCALE GENOMIC DNA]</scope>
    <source>
        <strain evidence="3">SC5314 / ATCC MYA-2876</strain>
    </source>
</reference>
<sequence>MKFVLVSARCRISIIPKLTFPRVPFHKNYSLTPETSLNRRVGKETVNPRLKTLDNFDPEKQPNETSAVYTRFGWFYIPTEFYLDGKIGVEIQNSLDDKGVTLETPKSEIQKLILEWCRQQPYEPKKKIKQRVKRRTPDVILNKFFSNGKNGSVEEEKPEPLVIEQKRKPSDETLARRIERETYRVTPRSIFARYDENTGKYEIKGHVSQNAAFQYYLSKEWDNYKGQFKTKVETRVALGESWKKKTPEEKEALRLEFLEMLQNGQDLASGKIIPLESRLSTAVFNDGFRLRVRSDHTKNLMKIKQSSNEYLKN</sequence>
<dbReference type="AlphaFoldDB" id="A0A1D8PQ33"/>
<dbReference type="InParanoid" id="A0A1D8PQ33"/>
<dbReference type="GO" id="GO:0045333">
    <property type="term" value="P:cellular respiration"/>
    <property type="evidence" value="ECO:0000315"/>
    <property type="project" value="CGD"/>
</dbReference>
<dbReference type="GO" id="GO:0042645">
    <property type="term" value="C:mitochondrial nucleoid"/>
    <property type="evidence" value="ECO:0000314"/>
    <property type="project" value="CGD"/>
</dbReference>
<dbReference type="KEGG" id="cal:CAALFM_C603200WA"/>
<dbReference type="GO" id="GO:0005739">
    <property type="term" value="C:mitochondrion"/>
    <property type="evidence" value="ECO:0000314"/>
    <property type="project" value="CGD"/>
</dbReference>
<organism evidence="2 3">
    <name type="scientific">Candida albicans (strain SC5314 / ATCC MYA-2876)</name>
    <name type="common">Yeast</name>
    <dbReference type="NCBI Taxonomy" id="237561"/>
    <lineage>
        <taxon>Eukaryota</taxon>
        <taxon>Fungi</taxon>
        <taxon>Dikarya</taxon>
        <taxon>Ascomycota</taxon>
        <taxon>Saccharomycotina</taxon>
        <taxon>Pichiomycetes</taxon>
        <taxon>Debaryomycetaceae</taxon>
        <taxon>Candida/Lodderomyces clade</taxon>
        <taxon>Candida</taxon>
    </lineage>
</organism>
<dbReference type="OrthoDB" id="4020759at2759"/>
<dbReference type="RefSeq" id="XP_719168.2">
    <property type="nucleotide sequence ID" value="XM_714075.2"/>
</dbReference>
<accession>A0A1D8PQ33</accession>
<dbReference type="Proteomes" id="UP000000559">
    <property type="component" value="Chromosome 6"/>
</dbReference>
<keyword evidence="3" id="KW-1185">Reference proteome</keyword>
<dbReference type="VEuPathDB" id="FungiDB:C6_03200W_A"/>
<dbReference type="GO" id="GO:0140053">
    <property type="term" value="P:mitochondrial gene expression"/>
    <property type="evidence" value="ECO:0000315"/>
    <property type="project" value="CGD"/>
</dbReference>
<name>A0A1D8PQ33_CANAL</name>
<evidence type="ECO:0000313" key="2">
    <source>
        <dbReference type="EMBL" id="AOW30250.1"/>
    </source>
</evidence>
<dbReference type="GeneID" id="3639177"/>
<proteinExistence type="predicted"/>
<evidence type="ECO:0000313" key="3">
    <source>
        <dbReference type="Proteomes" id="UP000000559"/>
    </source>
</evidence>